<evidence type="ECO:0000313" key="2">
    <source>
        <dbReference type="Proteomes" id="UP000320239"/>
    </source>
</evidence>
<dbReference type="Gene3D" id="3.90.1140.10">
    <property type="entry name" value="Cyclic phosphodiesterase"/>
    <property type="match status" value="1"/>
</dbReference>
<organism evidence="1 2">
    <name type="scientific">Actinoplanes teichomyceticus</name>
    <dbReference type="NCBI Taxonomy" id="1867"/>
    <lineage>
        <taxon>Bacteria</taxon>
        <taxon>Bacillati</taxon>
        <taxon>Actinomycetota</taxon>
        <taxon>Actinomycetes</taxon>
        <taxon>Micromonosporales</taxon>
        <taxon>Micromonosporaceae</taxon>
        <taxon>Actinoplanes</taxon>
    </lineage>
</organism>
<comment type="caution">
    <text evidence="1">The sequence shown here is derived from an EMBL/GenBank/DDBJ whole genome shotgun (WGS) entry which is preliminary data.</text>
</comment>
<dbReference type="InterPro" id="IPR009097">
    <property type="entry name" value="Cyclic_Pdiesterase"/>
</dbReference>
<dbReference type="AlphaFoldDB" id="A0A561VKU8"/>
<dbReference type="OrthoDB" id="3397424at2"/>
<dbReference type="RefSeq" id="WP_122979122.1">
    <property type="nucleotide sequence ID" value="NZ_BOMX01000099.1"/>
</dbReference>
<evidence type="ECO:0008006" key="3">
    <source>
        <dbReference type="Google" id="ProtNLM"/>
    </source>
</evidence>
<keyword evidence="2" id="KW-1185">Reference proteome</keyword>
<evidence type="ECO:0000313" key="1">
    <source>
        <dbReference type="EMBL" id="TWG12249.1"/>
    </source>
</evidence>
<proteinExistence type="predicted"/>
<dbReference type="EMBL" id="VIWY01000005">
    <property type="protein sequence ID" value="TWG12249.1"/>
    <property type="molecule type" value="Genomic_DNA"/>
</dbReference>
<gene>
    <name evidence="1" type="ORF">FHX34_105116</name>
</gene>
<dbReference type="SUPFAM" id="SSF55144">
    <property type="entry name" value="LigT-like"/>
    <property type="match status" value="1"/>
</dbReference>
<dbReference type="Proteomes" id="UP000320239">
    <property type="component" value="Unassembled WGS sequence"/>
</dbReference>
<reference evidence="1 2" key="1">
    <citation type="submission" date="2019-06" db="EMBL/GenBank/DDBJ databases">
        <title>Sequencing the genomes of 1000 actinobacteria strains.</title>
        <authorList>
            <person name="Klenk H.-P."/>
        </authorList>
    </citation>
    <scope>NUCLEOTIDE SEQUENCE [LARGE SCALE GENOMIC DNA]</scope>
    <source>
        <strain evidence="1 2">DSM 43866</strain>
    </source>
</reference>
<sequence>MHTVELLLNRTADERVRDQWRRLHAAGLPSLATHPHPSNRPHLTVLKASSVAGLAPVPLPLPATLGPVRMLGRALVREVTATPELRALHRSLWSTLPDPWPPPEDWVPHVSLALRFPAASCPAAVEVLAASPPVHGSFVAARSYDIVARTLSDIPTG</sequence>
<name>A0A561VKU8_ACTTI</name>
<protein>
    <recommendedName>
        <fullName evidence="3">2'-5' RNA ligase superfamily protein</fullName>
    </recommendedName>
</protein>
<accession>A0A561VKU8</accession>
<dbReference type="Pfam" id="PF13563">
    <property type="entry name" value="2_5_RNA_ligase2"/>
    <property type="match status" value="1"/>
</dbReference>